<organism evidence="5 6">
    <name type="scientific">Occultella aeris</name>
    <dbReference type="NCBI Taxonomy" id="2761496"/>
    <lineage>
        <taxon>Bacteria</taxon>
        <taxon>Bacillati</taxon>
        <taxon>Actinomycetota</taxon>
        <taxon>Actinomycetes</taxon>
        <taxon>Micrococcales</taxon>
        <taxon>Ruaniaceae</taxon>
        <taxon>Occultella</taxon>
    </lineage>
</organism>
<gene>
    <name evidence="5" type="ORF">HALOF300_02803</name>
</gene>
<keyword evidence="2" id="KW-0238">DNA-binding</keyword>
<dbReference type="Gene3D" id="1.10.10.10">
    <property type="entry name" value="Winged helix-like DNA-binding domain superfamily/Winged helix DNA-binding domain"/>
    <property type="match status" value="1"/>
</dbReference>
<protein>
    <submittedName>
        <fullName evidence="5">Transcriptional regulator MalT</fullName>
    </submittedName>
</protein>
<dbReference type="PANTHER" id="PTHR44688">
    <property type="entry name" value="DNA-BINDING TRANSCRIPTIONAL ACTIVATOR DEVR_DOSR"/>
    <property type="match status" value="1"/>
</dbReference>
<dbReference type="InterPro" id="IPR000792">
    <property type="entry name" value="Tscrpt_reg_LuxR_C"/>
</dbReference>
<evidence type="ECO:0000256" key="3">
    <source>
        <dbReference type="ARBA" id="ARBA00023163"/>
    </source>
</evidence>
<keyword evidence="6" id="KW-1185">Reference proteome</keyword>
<comment type="caution">
    <text evidence="5">The sequence shown here is derived from an EMBL/GenBank/DDBJ whole genome shotgun (WGS) entry which is preliminary data.</text>
</comment>
<dbReference type="InterPro" id="IPR016032">
    <property type="entry name" value="Sig_transdc_resp-reg_C-effctor"/>
</dbReference>
<keyword evidence="3" id="KW-0804">Transcription</keyword>
<evidence type="ECO:0000313" key="6">
    <source>
        <dbReference type="Proteomes" id="UP000419743"/>
    </source>
</evidence>
<evidence type="ECO:0000256" key="1">
    <source>
        <dbReference type="ARBA" id="ARBA00023015"/>
    </source>
</evidence>
<reference evidence="5 6" key="1">
    <citation type="submission" date="2019-11" db="EMBL/GenBank/DDBJ databases">
        <authorList>
            <person name="Criscuolo A."/>
        </authorList>
    </citation>
    <scope>NUCLEOTIDE SEQUENCE [LARGE SCALE GENOMIC DNA]</scope>
    <source>
        <strain evidence="5">CIP111667</strain>
    </source>
</reference>
<dbReference type="CDD" id="cd06170">
    <property type="entry name" value="LuxR_C_like"/>
    <property type="match status" value="1"/>
</dbReference>
<dbReference type="Proteomes" id="UP000419743">
    <property type="component" value="Unassembled WGS sequence"/>
</dbReference>
<evidence type="ECO:0000259" key="4">
    <source>
        <dbReference type="PROSITE" id="PS50043"/>
    </source>
</evidence>
<dbReference type="Pfam" id="PF00196">
    <property type="entry name" value="GerE"/>
    <property type="match status" value="1"/>
</dbReference>
<dbReference type="PANTHER" id="PTHR44688:SF16">
    <property type="entry name" value="DNA-BINDING TRANSCRIPTIONAL ACTIVATOR DEVR_DOSR"/>
    <property type="match status" value="1"/>
</dbReference>
<proteinExistence type="predicted"/>
<feature type="domain" description="HTH luxR-type" evidence="4">
    <location>
        <begin position="43"/>
        <end position="108"/>
    </location>
</feature>
<accession>A0A7M4DKY8</accession>
<dbReference type="GO" id="GO:0006355">
    <property type="term" value="P:regulation of DNA-templated transcription"/>
    <property type="evidence" value="ECO:0007669"/>
    <property type="project" value="InterPro"/>
</dbReference>
<evidence type="ECO:0000313" key="5">
    <source>
        <dbReference type="EMBL" id="VZO37878.1"/>
    </source>
</evidence>
<dbReference type="EMBL" id="CACRYJ010000041">
    <property type="protein sequence ID" value="VZO37878.1"/>
    <property type="molecule type" value="Genomic_DNA"/>
</dbReference>
<keyword evidence="1" id="KW-0805">Transcription regulation</keyword>
<sequence>MRWLLHAAPSVRNLLLSGRGRFGRHEGFVAEILAFASNRPYPDRGTGLVLTGKELAVLRDLPSMLALREIADAHVVSFNTVRTHVRSVYRKLGVATRREAVDLAHKTGLL</sequence>
<dbReference type="PROSITE" id="PS50043">
    <property type="entry name" value="HTH_LUXR_2"/>
    <property type="match status" value="1"/>
</dbReference>
<dbReference type="GO" id="GO:0003677">
    <property type="term" value="F:DNA binding"/>
    <property type="evidence" value="ECO:0007669"/>
    <property type="project" value="UniProtKB-KW"/>
</dbReference>
<evidence type="ECO:0000256" key="2">
    <source>
        <dbReference type="ARBA" id="ARBA00023125"/>
    </source>
</evidence>
<dbReference type="SMART" id="SM00421">
    <property type="entry name" value="HTH_LUXR"/>
    <property type="match status" value="1"/>
</dbReference>
<dbReference type="InterPro" id="IPR036388">
    <property type="entry name" value="WH-like_DNA-bd_sf"/>
</dbReference>
<dbReference type="AlphaFoldDB" id="A0A7M4DKY8"/>
<name>A0A7M4DKY8_9MICO</name>
<dbReference type="RefSeq" id="WP_156741538.1">
    <property type="nucleotide sequence ID" value="NZ_CACRYJ010000041.1"/>
</dbReference>
<dbReference type="SUPFAM" id="SSF46894">
    <property type="entry name" value="C-terminal effector domain of the bipartite response regulators"/>
    <property type="match status" value="1"/>
</dbReference>